<keyword evidence="10 13" id="KW-0186">Copper</keyword>
<dbReference type="InterPro" id="IPR001117">
    <property type="entry name" value="Cu-oxidase_2nd"/>
</dbReference>
<evidence type="ECO:0000313" key="19">
    <source>
        <dbReference type="Proteomes" id="UP001345219"/>
    </source>
</evidence>
<gene>
    <name evidence="18" type="ORF">SAY87_017441</name>
</gene>
<keyword evidence="9 13" id="KW-0560">Oxidoreductase</keyword>
<dbReference type="InterPro" id="IPR034288">
    <property type="entry name" value="CuRO_1_LCC"/>
</dbReference>
<dbReference type="InterPro" id="IPR002355">
    <property type="entry name" value="Cu_oxidase_Cu_BS"/>
</dbReference>
<evidence type="ECO:0000256" key="13">
    <source>
        <dbReference type="RuleBase" id="RU361119"/>
    </source>
</evidence>
<evidence type="ECO:0000256" key="1">
    <source>
        <dbReference type="ARBA" id="ARBA00000349"/>
    </source>
</evidence>
<reference evidence="18 19" key="1">
    <citation type="journal article" date="2023" name="Hortic Res">
        <title>Pangenome of water caltrop reveals structural variations and asymmetric subgenome divergence after allopolyploidization.</title>
        <authorList>
            <person name="Zhang X."/>
            <person name="Chen Y."/>
            <person name="Wang L."/>
            <person name="Yuan Y."/>
            <person name="Fang M."/>
            <person name="Shi L."/>
            <person name="Lu R."/>
            <person name="Comes H.P."/>
            <person name="Ma Y."/>
            <person name="Chen Y."/>
            <person name="Huang G."/>
            <person name="Zhou Y."/>
            <person name="Zheng Z."/>
            <person name="Qiu Y."/>
        </authorList>
    </citation>
    <scope>NUCLEOTIDE SEQUENCE [LARGE SCALE GENOMIC DNA]</scope>
    <source>
        <tissue evidence="18">Roots</tissue>
    </source>
</reference>
<dbReference type="AlphaFoldDB" id="A0AAN7LAF5"/>
<evidence type="ECO:0000259" key="16">
    <source>
        <dbReference type="Pfam" id="PF07731"/>
    </source>
</evidence>
<accession>A0AAN7LAF5</accession>
<dbReference type="InterPro" id="IPR011706">
    <property type="entry name" value="Cu-oxidase_C"/>
</dbReference>
<dbReference type="GO" id="GO:0052716">
    <property type="term" value="F:hydroquinone:oxygen oxidoreductase activity"/>
    <property type="evidence" value="ECO:0007669"/>
    <property type="project" value="UniProtKB-EC"/>
</dbReference>
<comment type="caution">
    <text evidence="18">The sequence shown here is derived from an EMBL/GenBank/DDBJ whole genome shotgun (WGS) entry which is preliminary data.</text>
</comment>
<evidence type="ECO:0000256" key="2">
    <source>
        <dbReference type="ARBA" id="ARBA00004271"/>
    </source>
</evidence>
<feature type="domain" description="Plastocyanin-like" evidence="15">
    <location>
        <begin position="165"/>
        <end position="316"/>
    </location>
</feature>
<evidence type="ECO:0000259" key="15">
    <source>
        <dbReference type="Pfam" id="PF00394"/>
    </source>
</evidence>
<dbReference type="InterPro" id="IPR034289">
    <property type="entry name" value="CuRO_3_LCC"/>
</dbReference>
<evidence type="ECO:0000256" key="5">
    <source>
        <dbReference type="ARBA" id="ARBA00022523"/>
    </source>
</evidence>
<feature type="domain" description="Plastocyanin-like" evidence="16">
    <location>
        <begin position="430"/>
        <end position="561"/>
    </location>
</feature>
<evidence type="ECO:0000256" key="8">
    <source>
        <dbReference type="ARBA" id="ARBA00022737"/>
    </source>
</evidence>
<dbReference type="InterPro" id="IPR008972">
    <property type="entry name" value="Cupredoxin"/>
</dbReference>
<evidence type="ECO:0000256" key="4">
    <source>
        <dbReference type="ARBA" id="ARBA00012297"/>
    </source>
</evidence>
<organism evidence="18 19">
    <name type="scientific">Trapa incisa</name>
    <dbReference type="NCBI Taxonomy" id="236973"/>
    <lineage>
        <taxon>Eukaryota</taxon>
        <taxon>Viridiplantae</taxon>
        <taxon>Streptophyta</taxon>
        <taxon>Embryophyta</taxon>
        <taxon>Tracheophyta</taxon>
        <taxon>Spermatophyta</taxon>
        <taxon>Magnoliopsida</taxon>
        <taxon>eudicotyledons</taxon>
        <taxon>Gunneridae</taxon>
        <taxon>Pentapetalae</taxon>
        <taxon>rosids</taxon>
        <taxon>malvids</taxon>
        <taxon>Myrtales</taxon>
        <taxon>Lythraceae</taxon>
        <taxon>Trapa</taxon>
    </lineage>
</organism>
<feature type="domain" description="Plastocyanin-like" evidence="17">
    <location>
        <begin position="38"/>
        <end position="151"/>
    </location>
</feature>
<dbReference type="PROSITE" id="PS00080">
    <property type="entry name" value="MULTICOPPER_OXIDASE2"/>
    <property type="match status" value="1"/>
</dbReference>
<keyword evidence="7 13" id="KW-0479">Metal-binding</keyword>
<dbReference type="InterPro" id="IPR034285">
    <property type="entry name" value="CuRO_2_LCC"/>
</dbReference>
<proteinExistence type="inferred from homology"/>
<dbReference type="GO" id="GO:0005507">
    <property type="term" value="F:copper ion binding"/>
    <property type="evidence" value="ECO:0007669"/>
    <property type="project" value="InterPro"/>
</dbReference>
<dbReference type="InterPro" id="IPR017761">
    <property type="entry name" value="Laccase"/>
</dbReference>
<keyword evidence="8 13" id="KW-0677">Repeat</keyword>
<dbReference type="InterPro" id="IPR045087">
    <property type="entry name" value="Cu-oxidase_fam"/>
</dbReference>
<feature type="region of interest" description="Disordered" evidence="14">
    <location>
        <begin position="567"/>
        <end position="610"/>
    </location>
</feature>
<dbReference type="NCBIfam" id="TIGR03389">
    <property type="entry name" value="laccase"/>
    <property type="match status" value="1"/>
</dbReference>
<dbReference type="EC" id="1.10.3.2" evidence="4 13"/>
<dbReference type="EMBL" id="JAXIOK010000001">
    <property type="protein sequence ID" value="KAK4781335.1"/>
    <property type="molecule type" value="Genomic_DNA"/>
</dbReference>
<keyword evidence="5 13" id="KW-0052">Apoplast</keyword>
<dbReference type="Pfam" id="PF07732">
    <property type="entry name" value="Cu-oxidase_3"/>
    <property type="match status" value="1"/>
</dbReference>
<keyword evidence="11" id="KW-0325">Glycoprotein</keyword>
<dbReference type="SUPFAM" id="SSF49503">
    <property type="entry name" value="Cupredoxins"/>
    <property type="match status" value="3"/>
</dbReference>
<dbReference type="PROSITE" id="PS00079">
    <property type="entry name" value="MULTICOPPER_OXIDASE1"/>
    <property type="match status" value="1"/>
</dbReference>
<keyword evidence="6 13" id="KW-0964">Secreted</keyword>
<comment type="cofactor">
    <cofactor evidence="13">
        <name>Cu cation</name>
        <dbReference type="ChEBI" id="CHEBI:23378"/>
    </cofactor>
    <text evidence="13">Binds 4 Cu cations per monomer.</text>
</comment>
<evidence type="ECO:0000256" key="12">
    <source>
        <dbReference type="ARBA" id="ARBA00023185"/>
    </source>
</evidence>
<name>A0AAN7LAF5_9MYRT</name>
<keyword evidence="19" id="KW-1185">Reference proteome</keyword>
<evidence type="ECO:0000256" key="9">
    <source>
        <dbReference type="ARBA" id="ARBA00023002"/>
    </source>
</evidence>
<keyword evidence="12 13" id="KW-0439">Lignin degradation</keyword>
<feature type="compositionally biased region" description="Basic and acidic residues" evidence="14">
    <location>
        <begin position="592"/>
        <end position="603"/>
    </location>
</feature>
<comment type="subcellular location">
    <subcellularLocation>
        <location evidence="2 13">Secreted</location>
        <location evidence="2 13">Extracellular space</location>
        <location evidence="2 13">Apoplast</location>
    </subcellularLocation>
</comment>
<evidence type="ECO:0000256" key="6">
    <source>
        <dbReference type="ARBA" id="ARBA00022525"/>
    </source>
</evidence>
<protein>
    <recommendedName>
        <fullName evidence="4 13">Laccase</fullName>
        <ecNumber evidence="4 13">1.10.3.2</ecNumber>
    </recommendedName>
    <alternativeName>
        <fullName evidence="13">Benzenediol:oxygen oxidoreductase</fullName>
    </alternativeName>
    <alternativeName>
        <fullName evidence="13">Diphenol oxidase</fullName>
    </alternativeName>
    <alternativeName>
        <fullName evidence="13">Urishiol oxidase</fullName>
    </alternativeName>
</protein>
<dbReference type="GO" id="GO:0046274">
    <property type="term" value="P:lignin catabolic process"/>
    <property type="evidence" value="ECO:0007669"/>
    <property type="project" value="UniProtKB-KW"/>
</dbReference>
<dbReference type="PANTHER" id="PTHR11709:SF261">
    <property type="entry name" value="LACCASE"/>
    <property type="match status" value="1"/>
</dbReference>
<comment type="catalytic activity">
    <reaction evidence="1 13">
        <text>4 hydroquinone + O2 = 4 benzosemiquinone + 2 H2O</text>
        <dbReference type="Rhea" id="RHEA:11276"/>
        <dbReference type="ChEBI" id="CHEBI:15377"/>
        <dbReference type="ChEBI" id="CHEBI:15379"/>
        <dbReference type="ChEBI" id="CHEBI:17594"/>
        <dbReference type="ChEBI" id="CHEBI:17977"/>
        <dbReference type="EC" id="1.10.3.2"/>
    </reaction>
</comment>
<evidence type="ECO:0000259" key="17">
    <source>
        <dbReference type="Pfam" id="PF07732"/>
    </source>
</evidence>
<comment type="function">
    <text evidence="13">Lignin degradation and detoxification of lignin-derived products.</text>
</comment>
<dbReference type="Proteomes" id="UP001345219">
    <property type="component" value="Chromosome 13"/>
</dbReference>
<dbReference type="InterPro" id="IPR033138">
    <property type="entry name" value="Cu_oxidase_CS"/>
</dbReference>
<evidence type="ECO:0000313" key="18">
    <source>
        <dbReference type="EMBL" id="KAK4781335.1"/>
    </source>
</evidence>
<dbReference type="GO" id="GO:0048046">
    <property type="term" value="C:apoplast"/>
    <property type="evidence" value="ECO:0007669"/>
    <property type="project" value="UniProtKB-SubCell"/>
</dbReference>
<evidence type="ECO:0000256" key="10">
    <source>
        <dbReference type="ARBA" id="ARBA00023008"/>
    </source>
</evidence>
<evidence type="ECO:0000256" key="11">
    <source>
        <dbReference type="ARBA" id="ARBA00023180"/>
    </source>
</evidence>
<dbReference type="CDD" id="cd13849">
    <property type="entry name" value="CuRO_1_LCC_plant"/>
    <property type="match status" value="1"/>
</dbReference>
<sequence>MKDGDCLQILKSLIFLLAGQFLVLLAHGEVHYYDFVLKETNVTKLCVNRTILTVNDNFPGPVIRIHKGDTVFVNVHNQGYYGVTIHWHGVKQPGNPWSDGPEYITQCPIEPGSNFTYQVIFSDEEGTLWWHAHSDWTRSTVHGAIVILPKEGTSYPFHTPDGDEVLVLSAWYKVGDLYDELDEAIKSASDLPHSSGYAINGELGDFSNCSSETTNHYTVEYGKTYLLRIVNAVVNAELFFAIADHNLTAVGMDGAYIKPINSTYIMVSPGQTIDVLFTANQSPGNYYMAVRQFSSENPSVTGFDHSLGSAIVEYSGGEYNSSSSSVNYPHNLPQNLDMKSGREFVNRIRSLDSEDYPTSVPTNITTRMYITVSMNVLCKNSTSCSEQAMGNMLATSLNNISWVNPEMDVLQAYYRNISGIYTEDFPDFPSIMYNFTSDYDDYDLNLVVTNQATKVKVLEYGESVEIVFQGTTLLQGSVNHPMHLHGHSFYVVGLGYGNFNNETDPQTYNLVDPPKVNTFGVPKSGWLTIRFTANNPGVWFWHCHLDRHMTWGMNTAFIVKNGGTKESTLRPPPSYMPTCTGSSATGHIRTRNSVDDEGKDKSLHSLPLYG</sequence>
<dbReference type="Pfam" id="PF00394">
    <property type="entry name" value="Cu-oxidase"/>
    <property type="match status" value="1"/>
</dbReference>
<dbReference type="Pfam" id="PF07731">
    <property type="entry name" value="Cu-oxidase_2"/>
    <property type="match status" value="1"/>
</dbReference>
<dbReference type="InterPro" id="IPR011707">
    <property type="entry name" value="Cu-oxidase-like_N"/>
</dbReference>
<dbReference type="CDD" id="cd13875">
    <property type="entry name" value="CuRO_2_LCC_plant"/>
    <property type="match status" value="1"/>
</dbReference>
<evidence type="ECO:0000256" key="3">
    <source>
        <dbReference type="ARBA" id="ARBA00010609"/>
    </source>
</evidence>
<dbReference type="Gene3D" id="2.60.40.420">
    <property type="entry name" value="Cupredoxins - blue copper proteins"/>
    <property type="match status" value="3"/>
</dbReference>
<dbReference type="PANTHER" id="PTHR11709">
    <property type="entry name" value="MULTI-COPPER OXIDASE"/>
    <property type="match status" value="1"/>
</dbReference>
<dbReference type="CDD" id="cd13897">
    <property type="entry name" value="CuRO_3_LCC_plant"/>
    <property type="match status" value="1"/>
</dbReference>
<comment type="similarity">
    <text evidence="3 13">Belongs to the multicopper oxidase family.</text>
</comment>
<evidence type="ECO:0000256" key="7">
    <source>
        <dbReference type="ARBA" id="ARBA00022723"/>
    </source>
</evidence>
<evidence type="ECO:0000256" key="14">
    <source>
        <dbReference type="SAM" id="MobiDB-lite"/>
    </source>
</evidence>